<name>A0ACC7N5T7_9PSED</name>
<dbReference type="Proteomes" id="UP001622950">
    <property type="component" value="Unassembled WGS sequence"/>
</dbReference>
<proteinExistence type="predicted"/>
<keyword evidence="2" id="KW-1185">Reference proteome</keyword>
<protein>
    <submittedName>
        <fullName evidence="1">DUF3616 domain-containing protein</fullName>
    </submittedName>
</protein>
<evidence type="ECO:0000313" key="1">
    <source>
        <dbReference type="EMBL" id="MFK9084685.1"/>
    </source>
</evidence>
<organism evidence="1 2">
    <name type="scientific">Pseudomonas neuropathica</name>
    <dbReference type="NCBI Taxonomy" id="2730425"/>
    <lineage>
        <taxon>Bacteria</taxon>
        <taxon>Pseudomonadati</taxon>
        <taxon>Pseudomonadota</taxon>
        <taxon>Gammaproteobacteria</taxon>
        <taxon>Pseudomonadales</taxon>
        <taxon>Pseudomonadaceae</taxon>
        <taxon>Pseudomonas</taxon>
    </lineage>
</organism>
<sequence length="368" mass="40307">MSRIGKVLLNFDRQFDVDDKKKLRDGLSAVLQIGQTLWLANDETLSLECLTFKSEPAGGEIVYEGHRQFSLNTLLDLPAPPASAQKFEEADIEGLAYDEAGEYLWLIGSHSLKRKQPEAGKKPGQNIERLSNVSSDGNRYLLARIPVVKEDGVLKLVRSTSDLQKTAAQLSGDQTWNALTKALKHDEHLGNFFAIPGKDNGFDIEGLAIAGKRLFIGLRGPVLRGWAVILEIEPQVSEDDSHILKLAKIGEDCHLYHKHFLQLDGLGIRDLCVDGNDLLILAGPTMDLDGPVTVSRWVNGVRTCGDSVVFREGLSKVLDVPFGQRGDHAEGMTLFTPADGRAAQLLVVYDTPIGRGKDGSVEGDLFDL</sequence>
<gene>
    <name evidence="1" type="ORF">ACJEBM_28930</name>
</gene>
<evidence type="ECO:0000313" key="2">
    <source>
        <dbReference type="Proteomes" id="UP001622950"/>
    </source>
</evidence>
<dbReference type="EMBL" id="JBJHQE010000095">
    <property type="protein sequence ID" value="MFK9084685.1"/>
    <property type="molecule type" value="Genomic_DNA"/>
</dbReference>
<comment type="caution">
    <text evidence="1">The sequence shown here is derived from an EMBL/GenBank/DDBJ whole genome shotgun (WGS) entry which is preliminary data.</text>
</comment>
<reference evidence="1" key="1">
    <citation type="submission" date="2024-11" db="EMBL/GenBank/DDBJ databases">
        <authorList>
            <person name="Lucas J.A."/>
        </authorList>
    </citation>
    <scope>NUCLEOTIDE SEQUENCE</scope>
    <source>
        <strain evidence="1">Z 8.8</strain>
    </source>
</reference>
<accession>A0ACC7N5T7</accession>